<protein>
    <recommendedName>
        <fullName evidence="4 10">Cytochrome c oxidase assembly protein CtaG</fullName>
    </recommendedName>
</protein>
<dbReference type="GO" id="GO:0005886">
    <property type="term" value="C:plasma membrane"/>
    <property type="evidence" value="ECO:0007669"/>
    <property type="project" value="UniProtKB-SubCell"/>
</dbReference>
<keyword evidence="10" id="KW-0997">Cell inner membrane</keyword>
<comment type="subcellular location">
    <subcellularLocation>
        <location evidence="2 10">Cell inner membrane</location>
        <topology evidence="2 10">Single-pass type II membrane protein</topology>
        <orientation evidence="2 10">Periplasmic side</orientation>
    </subcellularLocation>
</comment>
<feature type="topological domain" description="Cytoplasmic" evidence="10">
    <location>
        <begin position="1"/>
        <end position="18"/>
    </location>
</feature>
<dbReference type="Pfam" id="PF04442">
    <property type="entry name" value="CtaG_Cox11"/>
    <property type="match status" value="1"/>
</dbReference>
<evidence type="ECO:0000256" key="6">
    <source>
        <dbReference type="ARBA" id="ARBA00022968"/>
    </source>
</evidence>
<evidence type="ECO:0000256" key="8">
    <source>
        <dbReference type="ARBA" id="ARBA00023008"/>
    </source>
</evidence>
<dbReference type="InterPro" id="IPR007533">
    <property type="entry name" value="Cyt_c_oxidase_assmbl_CtaG"/>
</dbReference>
<dbReference type="SUPFAM" id="SSF110111">
    <property type="entry name" value="Ctag/Cox11"/>
    <property type="match status" value="1"/>
</dbReference>
<dbReference type="PANTHER" id="PTHR21320">
    <property type="entry name" value="CYTOCHROME C OXIDASE ASSEMBLY PROTEIN COX11-RELATED"/>
    <property type="match status" value="1"/>
</dbReference>
<proteinExistence type="inferred from homology"/>
<dbReference type="PATRIC" id="fig|504832.7.peg.3428"/>
<comment type="function">
    <text evidence="1 10">Exerts its effect at some terminal stage of cytochrome c oxidase synthesis, probably by being involved in the insertion of the copper B into subunit I.</text>
</comment>
<evidence type="ECO:0000256" key="2">
    <source>
        <dbReference type="ARBA" id="ARBA00004382"/>
    </source>
</evidence>
<dbReference type="Proteomes" id="UP000007730">
    <property type="component" value="Chromosome"/>
</dbReference>
<evidence type="ECO:0000256" key="4">
    <source>
        <dbReference type="ARBA" id="ARBA00015384"/>
    </source>
</evidence>
<evidence type="ECO:0000256" key="1">
    <source>
        <dbReference type="ARBA" id="ARBA00004007"/>
    </source>
</evidence>
<evidence type="ECO:0000256" key="5">
    <source>
        <dbReference type="ARBA" id="ARBA00022692"/>
    </source>
</evidence>
<evidence type="ECO:0000256" key="7">
    <source>
        <dbReference type="ARBA" id="ARBA00022989"/>
    </source>
</evidence>
<dbReference type="NCBIfam" id="NF003465">
    <property type="entry name" value="PRK05089.1"/>
    <property type="match status" value="1"/>
</dbReference>
<keyword evidence="5 10" id="KW-0812">Transmembrane</keyword>
<dbReference type="KEGG" id="oca:OCAR_4689"/>
<dbReference type="STRING" id="504832.OCA5_c32600"/>
<keyword evidence="9 10" id="KW-0472">Membrane</keyword>
<keyword evidence="8 10" id="KW-0186">Copper</keyword>
<evidence type="ECO:0000313" key="12">
    <source>
        <dbReference type="EMBL" id="AEI07936.1"/>
    </source>
</evidence>
<name>B6JDB9_AFIC5</name>
<evidence type="ECO:0000256" key="11">
    <source>
        <dbReference type="SAM" id="Phobius"/>
    </source>
</evidence>
<evidence type="ECO:0000256" key="10">
    <source>
        <dbReference type="HAMAP-Rule" id="MF_00155"/>
    </source>
</evidence>
<dbReference type="GO" id="GO:0008535">
    <property type="term" value="P:respiratory chain complex IV assembly"/>
    <property type="evidence" value="ECO:0007669"/>
    <property type="project" value="UniProtKB-UniRule"/>
</dbReference>
<dbReference type="HAMAP" id="MF_00155">
    <property type="entry name" value="CtaG"/>
    <property type="match status" value="1"/>
</dbReference>
<dbReference type="eggNOG" id="COG3175">
    <property type="taxonomic scope" value="Bacteria"/>
</dbReference>
<reference evidence="12 13" key="1">
    <citation type="journal article" date="2011" name="J. Bacteriol.">
        <title>Complete genome sequences of the chemolithoautotrophic Oligotropha carboxidovorans strains OM4 and OM5.</title>
        <authorList>
            <person name="Volland S."/>
            <person name="Rachinger M."/>
            <person name="Strittmatter A."/>
            <person name="Daniel R."/>
            <person name="Gottschalk G."/>
            <person name="Meyer O."/>
        </authorList>
    </citation>
    <scope>NUCLEOTIDE SEQUENCE [LARGE SCALE GENOMIC DNA]</scope>
    <source>
        <strain evidence="13">ATCC 49405 / DSM 1227 / KCTC 32145 / OM5</strain>
    </source>
</reference>
<sequence>MSKETPSSPERPTKPRHSRDAVIAGVCGLVVAFMIGAAYAAVPFYDWFCRATGFNGTPQVASSAPAHATDREITVRFDSNISGGLPWKFVPEQDEIRTRIGQVETVYYKVINQSARKTTGQAGYNVAPLTAGAYFTKINCFCFTEQTMEPGETRDMAVVFYVDPSMVEDTNQASVSTITLSYTFYPVKNPETKPVAASERDGGRS</sequence>
<dbReference type="PANTHER" id="PTHR21320:SF3">
    <property type="entry name" value="CYTOCHROME C OXIDASE ASSEMBLY PROTEIN COX11, MITOCHONDRIAL-RELATED"/>
    <property type="match status" value="1"/>
</dbReference>
<dbReference type="FunFam" id="2.60.370.10:FF:000001">
    <property type="entry name" value="COX11 cytochrome c oxidase assembly homolog"/>
    <property type="match status" value="1"/>
</dbReference>
<dbReference type="RefSeq" id="WP_012561862.1">
    <property type="nucleotide sequence ID" value="NC_011386.1"/>
</dbReference>
<keyword evidence="10" id="KW-1003">Cell membrane</keyword>
<dbReference type="PIRSF" id="PIRSF005413">
    <property type="entry name" value="COX11"/>
    <property type="match status" value="1"/>
</dbReference>
<dbReference type="KEGG" id="ocg:OCA5_c32600"/>
<feature type="transmembrane region" description="Helical" evidence="11">
    <location>
        <begin position="21"/>
        <end position="42"/>
    </location>
</feature>
<feature type="topological domain" description="Periplasmic" evidence="10">
    <location>
        <begin position="42"/>
        <end position="205"/>
    </location>
</feature>
<dbReference type="HOGENOM" id="CLU_045000_5_0_5"/>
<keyword evidence="13" id="KW-1185">Reference proteome</keyword>
<dbReference type="InterPro" id="IPR023471">
    <property type="entry name" value="CtaG/Cox11_dom_sf"/>
</dbReference>
<dbReference type="Gene3D" id="2.60.370.10">
    <property type="entry name" value="Ctag/Cox11"/>
    <property type="match status" value="1"/>
</dbReference>
<dbReference type="EMBL" id="CP002826">
    <property type="protein sequence ID" value="AEI07936.1"/>
    <property type="molecule type" value="Genomic_DNA"/>
</dbReference>
<organism evidence="12 13">
    <name type="scientific">Afipia carboxidovorans (strain ATCC 49405 / DSM 1227 / KCTC 32145 / OM5)</name>
    <name type="common">Oligotropha carboxidovorans</name>
    <dbReference type="NCBI Taxonomy" id="504832"/>
    <lineage>
        <taxon>Bacteria</taxon>
        <taxon>Pseudomonadati</taxon>
        <taxon>Pseudomonadota</taxon>
        <taxon>Alphaproteobacteria</taxon>
        <taxon>Hyphomicrobiales</taxon>
        <taxon>Nitrobacteraceae</taxon>
        <taxon>Afipia</taxon>
    </lineage>
</organism>
<accession>B6JDB9</accession>
<gene>
    <name evidence="12" type="primary">coxG</name>
    <name evidence="10" type="synonym">ctaG</name>
    <name evidence="12" type="ordered locus">OCA5_c32600</name>
</gene>
<keyword evidence="6 10" id="KW-0735">Signal-anchor</keyword>
<dbReference type="GO" id="GO:0005507">
    <property type="term" value="F:copper ion binding"/>
    <property type="evidence" value="ECO:0007669"/>
    <property type="project" value="InterPro"/>
</dbReference>
<evidence type="ECO:0000256" key="9">
    <source>
        <dbReference type="ARBA" id="ARBA00023136"/>
    </source>
</evidence>
<evidence type="ECO:0000313" key="13">
    <source>
        <dbReference type="Proteomes" id="UP000007730"/>
    </source>
</evidence>
<evidence type="ECO:0000256" key="3">
    <source>
        <dbReference type="ARBA" id="ARBA00009620"/>
    </source>
</evidence>
<comment type="similarity">
    <text evidence="3 10">Belongs to the COX11/CtaG family.</text>
</comment>
<dbReference type="OrthoDB" id="9804841at2"/>
<dbReference type="AlphaFoldDB" id="B6JDB9"/>
<keyword evidence="7 10" id="KW-1133">Transmembrane helix</keyword>